<accession>A0A6C0Y1W7</accession>
<dbReference type="SUPFAM" id="SSF52540">
    <property type="entry name" value="P-loop containing nucleoside triphosphate hydrolases"/>
    <property type="match status" value="1"/>
</dbReference>
<reference evidence="1 2" key="1">
    <citation type="submission" date="2019-09" db="EMBL/GenBank/DDBJ databases">
        <title>Non-baumannii Acinetobacter spp. carrying blaNDM-1 isolated in China.</title>
        <authorList>
            <person name="Cui C."/>
            <person name="Chen C."/>
            <person name="Sun J."/>
            <person name="Liu Y."/>
        </authorList>
    </citation>
    <scope>NUCLEOTIDE SEQUENCE [LARGE SCALE GENOMIC DNA]</scope>
    <source>
        <strain evidence="1 2">B18</strain>
    </source>
</reference>
<dbReference type="InterPro" id="IPR027417">
    <property type="entry name" value="P-loop_NTPase"/>
</dbReference>
<dbReference type="PANTHER" id="PTHR43514:SF4">
    <property type="entry name" value="ABC TRANSPORTER I FAMILY MEMBER 10"/>
    <property type="match status" value="1"/>
</dbReference>
<gene>
    <name evidence="1" type="ORF">FSC09_07185</name>
</gene>
<proteinExistence type="predicted"/>
<dbReference type="PROSITE" id="PS00211">
    <property type="entry name" value="ABC_TRANSPORTER_1"/>
    <property type="match status" value="1"/>
</dbReference>
<organism evidence="1 2">
    <name type="scientific">Acinetobacter indicus</name>
    <dbReference type="NCBI Taxonomy" id="756892"/>
    <lineage>
        <taxon>Bacteria</taxon>
        <taxon>Pseudomonadati</taxon>
        <taxon>Pseudomonadota</taxon>
        <taxon>Gammaproteobacteria</taxon>
        <taxon>Moraxellales</taxon>
        <taxon>Moraxellaceae</taxon>
        <taxon>Acinetobacter</taxon>
    </lineage>
</organism>
<dbReference type="EMBL" id="CP044455">
    <property type="protein sequence ID" value="QIC70207.1"/>
    <property type="molecule type" value="Genomic_DNA"/>
</dbReference>
<dbReference type="PANTHER" id="PTHR43514">
    <property type="entry name" value="ABC TRANSPORTER I FAMILY MEMBER 10"/>
    <property type="match status" value="1"/>
</dbReference>
<dbReference type="AlphaFoldDB" id="A0A6C0Y1W7"/>
<dbReference type="InterPro" id="IPR003439">
    <property type="entry name" value="ABC_transporter-like_ATP-bd"/>
</dbReference>
<evidence type="ECO:0000313" key="1">
    <source>
        <dbReference type="EMBL" id="QIC70207.1"/>
    </source>
</evidence>
<evidence type="ECO:0000313" key="2">
    <source>
        <dbReference type="Proteomes" id="UP000503440"/>
    </source>
</evidence>
<dbReference type="PROSITE" id="PS50893">
    <property type="entry name" value="ABC_TRANSPORTER_2"/>
    <property type="match status" value="1"/>
</dbReference>
<dbReference type="GO" id="GO:0016887">
    <property type="term" value="F:ATP hydrolysis activity"/>
    <property type="evidence" value="ECO:0007669"/>
    <property type="project" value="InterPro"/>
</dbReference>
<dbReference type="InterPro" id="IPR017871">
    <property type="entry name" value="ABC_transporter-like_CS"/>
</dbReference>
<keyword evidence="1" id="KW-0067">ATP-binding</keyword>
<protein>
    <submittedName>
        <fullName evidence="1">ATP-binding cassette domain-containing protein</fullName>
    </submittedName>
</protein>
<dbReference type="SMART" id="SM00382">
    <property type="entry name" value="AAA"/>
    <property type="match status" value="1"/>
</dbReference>
<sequence>MLDCQIDYQNAQFKLQLQLTCAEQIVGILGPSGSGKTSFLHLLAGLLRPQQGRIVLNHRLLLDTQQQIFVPVHQRKIALIFQKALLFPHLNVEQNLRYAEGLQPLTQRKFEFEQIVELLELSRLIRRKAHQLSGGEAQRVSIGRALLSAPQLLLLDEPLSGLDQQLKQQILPFLKRIQCELQLGMIYVTHHPEELRELQATVYQVQKVQGISRLQRDNVVPLIQPVF</sequence>
<name>A0A6C0Y1W7_9GAMM</name>
<dbReference type="RefSeq" id="WP_127799935.1">
    <property type="nucleotide sequence ID" value="NZ_CP044018.1"/>
</dbReference>
<dbReference type="InterPro" id="IPR003593">
    <property type="entry name" value="AAA+_ATPase"/>
</dbReference>
<dbReference type="Proteomes" id="UP000503440">
    <property type="component" value="Chromosome"/>
</dbReference>
<dbReference type="GO" id="GO:0005524">
    <property type="term" value="F:ATP binding"/>
    <property type="evidence" value="ECO:0007669"/>
    <property type="project" value="UniProtKB-KW"/>
</dbReference>
<dbReference type="InterPro" id="IPR050334">
    <property type="entry name" value="Molybdenum_import_ModC"/>
</dbReference>
<dbReference type="Gene3D" id="3.40.50.300">
    <property type="entry name" value="P-loop containing nucleotide triphosphate hydrolases"/>
    <property type="match status" value="1"/>
</dbReference>
<keyword evidence="1" id="KW-0547">Nucleotide-binding</keyword>
<dbReference type="Pfam" id="PF00005">
    <property type="entry name" value="ABC_tran"/>
    <property type="match status" value="1"/>
</dbReference>